<sequence length="460" mass="50707">MGCGLSARIFPTSVAPYSKGARVIDGHTWRNTGQMTPAIAEIAGENARPYASLRFPPRDGASPAYAGDTYGDGVTYDWDWYFRSWTFYPFSWAEDDLLALLASFFVEAGFVTQFQIPMATLNTLMARVRGVMRAQPYHNFQHVCDVTQAVFIFVQAPTAIAHLPPIHRFAVLLAALMHDLDHPGFTNLFLKHSGSELTQKYGPDGTLEKHHAALALAMLDAPETDVLVHCTPAERAEVRRLLEKCVLATDMSRHKTIIDDVAKLMPKHFEAAVQHTRVERMTSLQPLRARLPAAPVHNARGAKGAGGLPERTSHDDEARARHLFDRRRESIDRLVKSGQTEAILLLFIKAADLSNVSRPAHANERWVSKIYAEFHRQGRAEAERAFPPSPGMAESDSVAKGQIFFGGVICRPLFVMLAGVVPEAVPFLDQLDLNLERWKAAAALEDADAAARAGAAAEPT</sequence>
<dbReference type="EMBL" id="JAGTXO010000047">
    <property type="protein sequence ID" value="KAG8458813.1"/>
    <property type="molecule type" value="Genomic_DNA"/>
</dbReference>
<dbReference type="Pfam" id="PF00233">
    <property type="entry name" value="PDEase_I"/>
    <property type="match status" value="1"/>
</dbReference>
<dbReference type="PROSITE" id="PS51845">
    <property type="entry name" value="PDEASE_I_2"/>
    <property type="match status" value="1"/>
</dbReference>
<dbReference type="InterPro" id="IPR023174">
    <property type="entry name" value="PDEase_CS"/>
</dbReference>
<dbReference type="AlphaFoldDB" id="A0A8J6C8V3"/>
<dbReference type="EC" id="3.1.4.-" evidence="6"/>
<accession>A0A8J6C8V3</accession>
<evidence type="ECO:0000256" key="7">
    <source>
        <dbReference type="SAM" id="MobiDB-lite"/>
    </source>
</evidence>
<keyword evidence="10" id="KW-1185">Reference proteome</keyword>
<dbReference type="Proteomes" id="UP000751190">
    <property type="component" value="Unassembled WGS sequence"/>
</dbReference>
<evidence type="ECO:0000256" key="6">
    <source>
        <dbReference type="RuleBase" id="RU363067"/>
    </source>
</evidence>
<comment type="caution">
    <text evidence="9">The sequence shown here is derived from an EMBL/GenBank/DDBJ whole genome shotgun (WGS) entry which is preliminary data.</text>
</comment>
<evidence type="ECO:0000313" key="10">
    <source>
        <dbReference type="Proteomes" id="UP000751190"/>
    </source>
</evidence>
<comment type="cofactor">
    <cofactor evidence="6">
        <name>a divalent metal cation</name>
        <dbReference type="ChEBI" id="CHEBI:60240"/>
    </cofactor>
    <text evidence="6">Binds 2 divalent metal cations per subunit. Site 1 may preferentially bind zinc ions, while site 2 has a preference for magnesium and/or manganese ions.</text>
</comment>
<dbReference type="PRINTS" id="PR00387">
    <property type="entry name" value="PDIESTERASE1"/>
</dbReference>
<organism evidence="9 10">
    <name type="scientific">Diacronema lutheri</name>
    <name type="common">Unicellular marine alga</name>
    <name type="synonym">Monochrysis lutheri</name>
    <dbReference type="NCBI Taxonomy" id="2081491"/>
    <lineage>
        <taxon>Eukaryota</taxon>
        <taxon>Haptista</taxon>
        <taxon>Haptophyta</taxon>
        <taxon>Pavlovophyceae</taxon>
        <taxon>Pavlovales</taxon>
        <taxon>Pavlovaceae</taxon>
        <taxon>Diacronema</taxon>
    </lineage>
</organism>
<dbReference type="Gene3D" id="1.10.1300.10">
    <property type="entry name" value="3'5'-cyclic nucleotide phosphodiesterase, catalytic domain"/>
    <property type="match status" value="1"/>
</dbReference>
<proteinExistence type="inferred from homology"/>
<dbReference type="OMA" id="HYTSREM"/>
<dbReference type="SMART" id="SM00471">
    <property type="entry name" value="HDc"/>
    <property type="match status" value="1"/>
</dbReference>
<dbReference type="InterPro" id="IPR003607">
    <property type="entry name" value="HD/PDEase_dom"/>
</dbReference>
<feature type="binding site" evidence="5">
    <location>
        <position position="178"/>
    </location>
    <ligand>
        <name>Zn(2+)</name>
        <dbReference type="ChEBI" id="CHEBI:29105"/>
        <label>1</label>
    </ligand>
</feature>
<feature type="binding site" evidence="5">
    <location>
        <position position="179"/>
    </location>
    <ligand>
        <name>Zn(2+)</name>
        <dbReference type="ChEBI" id="CHEBI:29105"/>
        <label>2</label>
    </ligand>
</feature>
<dbReference type="OrthoDB" id="189220at2759"/>
<feature type="active site" description="Proton donor" evidence="3">
    <location>
        <position position="138"/>
    </location>
</feature>
<dbReference type="InterPro" id="IPR036971">
    <property type="entry name" value="PDEase_catalytic_dom_sf"/>
</dbReference>
<dbReference type="CDD" id="cd00077">
    <property type="entry name" value="HDc"/>
    <property type="match status" value="1"/>
</dbReference>
<feature type="binding site" evidence="5">
    <location>
        <position position="352"/>
    </location>
    <ligand>
        <name>Zn(2+)</name>
        <dbReference type="ChEBI" id="CHEBI:29105"/>
        <label>1</label>
    </ligand>
</feature>
<feature type="binding site" evidence="4">
    <location>
        <position position="179"/>
    </location>
    <ligand>
        <name>AMP</name>
        <dbReference type="ChEBI" id="CHEBI:456215"/>
    </ligand>
</feature>
<evidence type="ECO:0000256" key="5">
    <source>
        <dbReference type="PIRSR" id="PIRSR623088-3"/>
    </source>
</evidence>
<evidence type="ECO:0000256" key="4">
    <source>
        <dbReference type="PIRSR" id="PIRSR623088-2"/>
    </source>
</evidence>
<evidence type="ECO:0000256" key="1">
    <source>
        <dbReference type="ARBA" id="ARBA00022723"/>
    </source>
</evidence>
<feature type="binding site" evidence="4">
    <location>
        <begin position="138"/>
        <end position="142"/>
    </location>
    <ligand>
        <name>AMP</name>
        <dbReference type="ChEBI" id="CHEBI:456215"/>
    </ligand>
</feature>
<dbReference type="PROSITE" id="PS00126">
    <property type="entry name" value="PDEASE_I_1"/>
    <property type="match status" value="1"/>
</dbReference>
<dbReference type="InterPro" id="IPR002073">
    <property type="entry name" value="PDEase_catalytic_dom"/>
</dbReference>
<feature type="binding site" evidence="4">
    <location>
        <position position="402"/>
    </location>
    <ligand>
        <name>AMP</name>
        <dbReference type="ChEBI" id="CHEBI:456215"/>
    </ligand>
</feature>
<protein>
    <recommendedName>
        <fullName evidence="6">Phosphodiesterase</fullName>
        <ecNumber evidence="6">3.1.4.-</ecNumber>
    </recommendedName>
</protein>
<dbReference type="SUPFAM" id="SSF109604">
    <property type="entry name" value="HD-domain/PDEase-like"/>
    <property type="match status" value="1"/>
</dbReference>
<keyword evidence="2 6" id="KW-0378">Hydrolase</keyword>
<feature type="binding site" evidence="4">
    <location>
        <position position="352"/>
    </location>
    <ligand>
        <name>AMP</name>
        <dbReference type="ChEBI" id="CHEBI:456215"/>
    </ligand>
</feature>
<feature type="region of interest" description="Disordered" evidence="7">
    <location>
        <begin position="298"/>
        <end position="317"/>
    </location>
</feature>
<dbReference type="GO" id="GO:0046872">
    <property type="term" value="F:metal ion binding"/>
    <property type="evidence" value="ECO:0007669"/>
    <property type="project" value="UniProtKB-KW"/>
</dbReference>
<dbReference type="InterPro" id="IPR023088">
    <property type="entry name" value="PDEase"/>
</dbReference>
<feature type="binding site" evidence="5">
    <location>
        <position position="179"/>
    </location>
    <ligand>
        <name>Zn(2+)</name>
        <dbReference type="ChEBI" id="CHEBI:29105"/>
        <label>1</label>
    </ligand>
</feature>
<dbReference type="PANTHER" id="PTHR11347">
    <property type="entry name" value="CYCLIC NUCLEOTIDE PHOSPHODIESTERASE"/>
    <property type="match status" value="1"/>
</dbReference>
<keyword evidence="1 5" id="KW-0479">Metal-binding</keyword>
<dbReference type="GO" id="GO:0004114">
    <property type="term" value="F:3',5'-cyclic-nucleotide phosphodiesterase activity"/>
    <property type="evidence" value="ECO:0007669"/>
    <property type="project" value="InterPro"/>
</dbReference>
<evidence type="ECO:0000313" key="9">
    <source>
        <dbReference type="EMBL" id="KAG8458813.1"/>
    </source>
</evidence>
<comment type="similarity">
    <text evidence="6">Belongs to the cyclic nucleotide phosphodiesterase family.</text>
</comment>
<evidence type="ECO:0000256" key="2">
    <source>
        <dbReference type="ARBA" id="ARBA00022801"/>
    </source>
</evidence>
<gene>
    <name evidence="9" type="ORF">KFE25_005240</name>
</gene>
<evidence type="ECO:0000256" key="3">
    <source>
        <dbReference type="PIRSR" id="PIRSR623088-1"/>
    </source>
</evidence>
<name>A0A8J6C8V3_DIALT</name>
<feature type="domain" description="PDEase" evidence="8">
    <location>
        <begin position="58"/>
        <end position="445"/>
    </location>
</feature>
<evidence type="ECO:0000259" key="8">
    <source>
        <dbReference type="PROSITE" id="PS51845"/>
    </source>
</evidence>
<dbReference type="GO" id="GO:0007165">
    <property type="term" value="P:signal transduction"/>
    <property type="evidence" value="ECO:0007669"/>
    <property type="project" value="InterPro"/>
</dbReference>
<reference evidence="9" key="1">
    <citation type="submission" date="2021-05" db="EMBL/GenBank/DDBJ databases">
        <title>The genome of the haptophyte Pavlova lutheri (Diacronema luteri, Pavlovales) - a model for lipid biosynthesis in eukaryotic algae.</title>
        <authorList>
            <person name="Hulatt C.J."/>
            <person name="Posewitz M.C."/>
        </authorList>
    </citation>
    <scope>NUCLEOTIDE SEQUENCE</scope>
    <source>
        <strain evidence="9">NIVA-4/92</strain>
    </source>
</reference>
<feature type="binding site" evidence="5">
    <location>
        <position position="142"/>
    </location>
    <ligand>
        <name>Zn(2+)</name>
        <dbReference type="ChEBI" id="CHEBI:29105"/>
        <label>1</label>
    </ligand>
</feature>